<dbReference type="Gene3D" id="3.30.300.30">
    <property type="match status" value="1"/>
</dbReference>
<keyword evidence="2" id="KW-0436">Ligase</keyword>
<dbReference type="InterPro" id="IPR020845">
    <property type="entry name" value="AMP-binding_CS"/>
</dbReference>
<dbReference type="PANTHER" id="PTHR24096:SF149">
    <property type="entry name" value="AMP-BINDING DOMAIN-CONTAINING PROTEIN-RELATED"/>
    <property type="match status" value="1"/>
</dbReference>
<dbReference type="Proteomes" id="UP001141259">
    <property type="component" value="Unassembled WGS sequence"/>
</dbReference>
<proteinExistence type="inferred from homology"/>
<evidence type="ECO:0000256" key="1">
    <source>
        <dbReference type="ARBA" id="ARBA00006432"/>
    </source>
</evidence>
<organism evidence="5 6">
    <name type="scientific">Umezawaea endophytica</name>
    <dbReference type="NCBI Taxonomy" id="1654476"/>
    <lineage>
        <taxon>Bacteria</taxon>
        <taxon>Bacillati</taxon>
        <taxon>Actinomycetota</taxon>
        <taxon>Actinomycetes</taxon>
        <taxon>Pseudonocardiales</taxon>
        <taxon>Pseudonocardiaceae</taxon>
        <taxon>Umezawaea</taxon>
    </lineage>
</organism>
<dbReference type="AlphaFoldDB" id="A0A9X2VNP6"/>
<comment type="similarity">
    <text evidence="1">Belongs to the ATP-dependent AMP-binding enzyme family.</text>
</comment>
<dbReference type="SUPFAM" id="SSF56801">
    <property type="entry name" value="Acetyl-CoA synthetase-like"/>
    <property type="match status" value="1"/>
</dbReference>
<evidence type="ECO:0000313" key="5">
    <source>
        <dbReference type="EMBL" id="MCS7479876.1"/>
    </source>
</evidence>
<evidence type="ECO:0000256" key="2">
    <source>
        <dbReference type="ARBA" id="ARBA00022598"/>
    </source>
</evidence>
<dbReference type="RefSeq" id="WP_259625371.1">
    <property type="nucleotide sequence ID" value="NZ_JANYMP010000011.1"/>
</dbReference>
<feature type="domain" description="AMP-binding enzyme C-terminal" evidence="4">
    <location>
        <begin position="420"/>
        <end position="493"/>
    </location>
</feature>
<gene>
    <name evidence="5" type="ORF">NZH93_23690</name>
</gene>
<dbReference type="InterPro" id="IPR045851">
    <property type="entry name" value="AMP-bd_C_sf"/>
</dbReference>
<dbReference type="Pfam" id="PF00501">
    <property type="entry name" value="AMP-binding"/>
    <property type="match status" value="1"/>
</dbReference>
<protein>
    <submittedName>
        <fullName evidence="5">AMP-binding protein</fullName>
    </submittedName>
</protein>
<dbReference type="PANTHER" id="PTHR24096">
    <property type="entry name" value="LONG-CHAIN-FATTY-ACID--COA LIGASE"/>
    <property type="match status" value="1"/>
</dbReference>
<name>A0A9X2VNP6_9PSEU</name>
<dbReference type="Gene3D" id="3.40.50.12780">
    <property type="entry name" value="N-terminal domain of ligase-like"/>
    <property type="match status" value="1"/>
</dbReference>
<accession>A0A9X2VNP6</accession>
<feature type="domain" description="AMP-dependent synthetase/ligase" evidence="3">
    <location>
        <begin position="24"/>
        <end position="370"/>
    </location>
</feature>
<dbReference type="GO" id="GO:0016405">
    <property type="term" value="F:CoA-ligase activity"/>
    <property type="evidence" value="ECO:0007669"/>
    <property type="project" value="TreeGrafter"/>
</dbReference>
<dbReference type="PROSITE" id="PS00455">
    <property type="entry name" value="AMP_BINDING"/>
    <property type="match status" value="1"/>
</dbReference>
<dbReference type="InterPro" id="IPR042099">
    <property type="entry name" value="ANL_N_sf"/>
</dbReference>
<evidence type="ECO:0000259" key="4">
    <source>
        <dbReference type="Pfam" id="PF13193"/>
    </source>
</evidence>
<keyword evidence="6" id="KW-1185">Reference proteome</keyword>
<sequence>MIHRSDKSDVDIPGTTLTEHLVDRAHGDRVAVVDAATGERLTYRDLADGVDAAAGGLAALGIGPGDVVALISHNQPGFVLALHAALAAGATVTPVNPALTPGEIAEHLAASRAVAVIASEAVAEKVAGAAVEHRFVIGSATGFTPFGSLTGVAPVIDVDPATTVALLPFSSGTTGPPKGVMLTHRNLVANVEQNSAQWRVTPDEVFSAVLPFFHVYGFSIILGMALRHGCTVVTLPRYEHDAHLRMIAEHRVTRAFLAPPMVLGLANRGGGGHDLSSLRFAVSGAAPLDVAVVQRAEAVLGCPIRQGYGMTEASPGITLVPEDGFTEVPAGSVGTLLPSTEVRLVDPATGEDSEEGELWARGPQVMAGYLDNPEATAATVVEGGWLRTGDVARIDGDFYLIVDRLKELIKYKGYQVAPAELEALLLTHPDVLDVAVVGVPHDEGGEAPKAFVVASTPTDPELLMEWVAARVAPYKKVRDVEFVDAIPKSPSGKILRRLLR</sequence>
<evidence type="ECO:0000259" key="3">
    <source>
        <dbReference type="Pfam" id="PF00501"/>
    </source>
</evidence>
<dbReference type="Pfam" id="PF13193">
    <property type="entry name" value="AMP-binding_C"/>
    <property type="match status" value="1"/>
</dbReference>
<dbReference type="InterPro" id="IPR000873">
    <property type="entry name" value="AMP-dep_synth/lig_dom"/>
</dbReference>
<dbReference type="FunFam" id="3.30.300.30:FF:000007">
    <property type="entry name" value="4-coumarate--CoA ligase 2"/>
    <property type="match status" value="1"/>
</dbReference>
<reference evidence="5" key="1">
    <citation type="submission" date="2022-08" db="EMBL/GenBank/DDBJ databases">
        <authorList>
            <person name="Tistechok S."/>
            <person name="Samborskyy M."/>
            <person name="Roman I."/>
        </authorList>
    </citation>
    <scope>NUCLEOTIDE SEQUENCE</scope>
    <source>
        <strain evidence="5">DSM 103496</strain>
    </source>
</reference>
<evidence type="ECO:0000313" key="6">
    <source>
        <dbReference type="Proteomes" id="UP001141259"/>
    </source>
</evidence>
<comment type="caution">
    <text evidence="5">The sequence shown here is derived from an EMBL/GenBank/DDBJ whole genome shotgun (WGS) entry which is preliminary data.</text>
</comment>
<dbReference type="InterPro" id="IPR025110">
    <property type="entry name" value="AMP-bd_C"/>
</dbReference>
<dbReference type="EMBL" id="JANYMP010000011">
    <property type="protein sequence ID" value="MCS7479876.1"/>
    <property type="molecule type" value="Genomic_DNA"/>
</dbReference>